<dbReference type="STRING" id="650164.K5WIG8"/>
<evidence type="ECO:0000313" key="4">
    <source>
        <dbReference type="EMBL" id="EKM58889.1"/>
    </source>
</evidence>
<dbReference type="Pfam" id="PF00400">
    <property type="entry name" value="WD40"/>
    <property type="match status" value="2"/>
</dbReference>
<dbReference type="KEGG" id="pco:PHACADRAFT_249002"/>
<dbReference type="OrthoDB" id="6262491at2759"/>
<dbReference type="PROSITE" id="PS50082">
    <property type="entry name" value="WD_REPEATS_2"/>
    <property type="match status" value="2"/>
</dbReference>
<accession>K5WIG8</accession>
<dbReference type="PANTHER" id="PTHR19848">
    <property type="entry name" value="WD40 REPEAT PROTEIN"/>
    <property type="match status" value="1"/>
</dbReference>
<dbReference type="Gene3D" id="2.130.10.10">
    <property type="entry name" value="YVTN repeat-like/Quinoprotein amine dehydrogenase"/>
    <property type="match status" value="1"/>
</dbReference>
<dbReference type="InterPro" id="IPR015943">
    <property type="entry name" value="WD40/YVTN_repeat-like_dom_sf"/>
</dbReference>
<dbReference type="GeneID" id="18914528"/>
<sequence length="322" mass="35237">MEDVISSERERAVAHRMISESDRAKWPYITMNGAGRLDDGHVFIGTTEAGARPLTLKHFTFSDSREPSVHCLCHSLSVDGKLLAASFNAGDILVWRLSDGLLVQCLQHQGHTDKVVSLSFSPNNRTLISGSEDESAIVWDVRSGRALLRLEGHIGSVSTVAYAPHGTFVATASHGGTSVKIWDASTGAYLYSFSASGRKSELAFSADGSRLYIELHRSCLVYDTRTYTHVTTLQQGSDEQRSWATSLQGDRMVAASRGQVKIRSEATGNQILTIDHPQKIGFSEPVATVAEQHRVVSTVFFLKKPGQNWENKNQLFPGCTLG</sequence>
<dbReference type="PROSITE" id="PS00678">
    <property type="entry name" value="WD_REPEATS_1"/>
    <property type="match status" value="1"/>
</dbReference>
<dbReference type="HOGENOM" id="CLU_000288_57_36_1"/>
<dbReference type="InterPro" id="IPR019775">
    <property type="entry name" value="WD40_repeat_CS"/>
</dbReference>
<dbReference type="SUPFAM" id="SSF50978">
    <property type="entry name" value="WD40 repeat-like"/>
    <property type="match status" value="1"/>
</dbReference>
<reference evidence="4 5" key="1">
    <citation type="journal article" date="2012" name="BMC Genomics">
        <title>Comparative genomics of the white-rot fungi, Phanerochaete carnosa and P. chrysosporium, to elucidate the genetic basis of the distinct wood types they colonize.</title>
        <authorList>
            <person name="Suzuki H."/>
            <person name="MacDonald J."/>
            <person name="Syed K."/>
            <person name="Salamov A."/>
            <person name="Hori C."/>
            <person name="Aerts A."/>
            <person name="Henrissat B."/>
            <person name="Wiebenga A."/>
            <person name="vanKuyk P.A."/>
            <person name="Barry K."/>
            <person name="Lindquist E."/>
            <person name="LaButti K."/>
            <person name="Lapidus A."/>
            <person name="Lucas S."/>
            <person name="Coutinho P."/>
            <person name="Gong Y."/>
            <person name="Samejima M."/>
            <person name="Mahadevan R."/>
            <person name="Abou-Zaid M."/>
            <person name="de Vries R.P."/>
            <person name="Igarashi K."/>
            <person name="Yadav J.S."/>
            <person name="Grigoriev I.V."/>
            <person name="Master E.R."/>
        </authorList>
    </citation>
    <scope>NUCLEOTIDE SEQUENCE [LARGE SCALE GENOMIC DNA]</scope>
    <source>
        <strain evidence="4 5">HHB-10118-sp</strain>
    </source>
</reference>
<dbReference type="InterPro" id="IPR001680">
    <property type="entry name" value="WD40_rpt"/>
</dbReference>
<name>K5WIG8_PHACS</name>
<evidence type="ECO:0000256" key="3">
    <source>
        <dbReference type="PROSITE-ProRule" id="PRU00221"/>
    </source>
</evidence>
<protein>
    <submittedName>
        <fullName evidence="4">Uncharacterized protein</fullName>
    </submittedName>
</protein>
<evidence type="ECO:0000313" key="5">
    <source>
        <dbReference type="Proteomes" id="UP000008370"/>
    </source>
</evidence>
<dbReference type="InterPro" id="IPR036322">
    <property type="entry name" value="WD40_repeat_dom_sf"/>
</dbReference>
<keyword evidence="2" id="KW-0677">Repeat</keyword>
<dbReference type="AlphaFoldDB" id="K5WIG8"/>
<dbReference type="RefSeq" id="XP_007391479.1">
    <property type="nucleotide sequence ID" value="XM_007391417.1"/>
</dbReference>
<keyword evidence="1 3" id="KW-0853">WD repeat</keyword>
<dbReference type="SMART" id="SM00320">
    <property type="entry name" value="WD40"/>
    <property type="match status" value="2"/>
</dbReference>
<dbReference type="Proteomes" id="UP000008370">
    <property type="component" value="Unassembled WGS sequence"/>
</dbReference>
<feature type="repeat" description="WD" evidence="3">
    <location>
        <begin position="150"/>
        <end position="192"/>
    </location>
</feature>
<feature type="repeat" description="WD" evidence="3">
    <location>
        <begin position="108"/>
        <end position="149"/>
    </location>
</feature>
<evidence type="ECO:0000256" key="1">
    <source>
        <dbReference type="ARBA" id="ARBA00022574"/>
    </source>
</evidence>
<proteinExistence type="predicted"/>
<dbReference type="EMBL" id="JH930469">
    <property type="protein sequence ID" value="EKM58889.1"/>
    <property type="molecule type" value="Genomic_DNA"/>
</dbReference>
<evidence type="ECO:0000256" key="2">
    <source>
        <dbReference type="ARBA" id="ARBA00022737"/>
    </source>
</evidence>
<dbReference type="InParanoid" id="K5WIG8"/>
<gene>
    <name evidence="4" type="ORF">PHACADRAFT_249002</name>
</gene>
<keyword evidence="5" id="KW-1185">Reference proteome</keyword>
<dbReference type="PANTHER" id="PTHR19848:SF8">
    <property type="entry name" value="F-BOX AND WD REPEAT DOMAIN CONTAINING 7"/>
    <property type="match status" value="1"/>
</dbReference>
<dbReference type="PROSITE" id="PS50294">
    <property type="entry name" value="WD_REPEATS_REGION"/>
    <property type="match status" value="1"/>
</dbReference>
<organism evidence="4 5">
    <name type="scientific">Phanerochaete carnosa (strain HHB-10118-sp)</name>
    <name type="common">White-rot fungus</name>
    <name type="synonym">Peniophora carnosa</name>
    <dbReference type="NCBI Taxonomy" id="650164"/>
    <lineage>
        <taxon>Eukaryota</taxon>
        <taxon>Fungi</taxon>
        <taxon>Dikarya</taxon>
        <taxon>Basidiomycota</taxon>
        <taxon>Agaricomycotina</taxon>
        <taxon>Agaricomycetes</taxon>
        <taxon>Polyporales</taxon>
        <taxon>Phanerochaetaceae</taxon>
        <taxon>Phanerochaete</taxon>
    </lineage>
</organism>